<dbReference type="EMBL" id="BMAW01022130">
    <property type="protein sequence ID" value="GFT76434.1"/>
    <property type="molecule type" value="Genomic_DNA"/>
</dbReference>
<keyword evidence="2" id="KW-1185">Reference proteome</keyword>
<accession>A0A8X6PP36</accession>
<reference evidence="1" key="1">
    <citation type="submission" date="2020-08" db="EMBL/GenBank/DDBJ databases">
        <title>Multicomponent nature underlies the extraordinary mechanical properties of spider dragline silk.</title>
        <authorList>
            <person name="Kono N."/>
            <person name="Nakamura H."/>
            <person name="Mori M."/>
            <person name="Yoshida Y."/>
            <person name="Ohtoshi R."/>
            <person name="Malay A.D."/>
            <person name="Moran D.A.P."/>
            <person name="Tomita M."/>
            <person name="Numata K."/>
            <person name="Arakawa K."/>
        </authorList>
    </citation>
    <scope>NUCLEOTIDE SEQUENCE</scope>
</reference>
<protein>
    <submittedName>
        <fullName evidence="1">Uncharacterized protein</fullName>
    </submittedName>
</protein>
<sequence>MLIVAYDFQGIIFTLAVYEGKNLKEDSYCRFLNRHLTRAMRCKLSRLFQDNLPMPLHDNARYHVVHALPLYYDDGIWRFWNNLRIHLTCIHLTSACFQLKELIRGTPFPDVTSVLLVVGYIDDRSIINKQSLVIVSYGFPTFDKNLQNFAGGYINGM</sequence>
<dbReference type="GO" id="GO:0003676">
    <property type="term" value="F:nucleic acid binding"/>
    <property type="evidence" value="ECO:0007669"/>
    <property type="project" value="InterPro"/>
</dbReference>
<dbReference type="OrthoDB" id="6471417at2759"/>
<organism evidence="1 2">
    <name type="scientific">Nephila pilipes</name>
    <name type="common">Giant wood spider</name>
    <name type="synonym">Nephila maculata</name>
    <dbReference type="NCBI Taxonomy" id="299642"/>
    <lineage>
        <taxon>Eukaryota</taxon>
        <taxon>Metazoa</taxon>
        <taxon>Ecdysozoa</taxon>
        <taxon>Arthropoda</taxon>
        <taxon>Chelicerata</taxon>
        <taxon>Arachnida</taxon>
        <taxon>Araneae</taxon>
        <taxon>Araneomorphae</taxon>
        <taxon>Entelegynae</taxon>
        <taxon>Araneoidea</taxon>
        <taxon>Nephilidae</taxon>
        <taxon>Nephila</taxon>
    </lineage>
</organism>
<name>A0A8X6PP36_NEPPI</name>
<gene>
    <name evidence="1" type="ORF">NPIL_42831</name>
</gene>
<evidence type="ECO:0000313" key="2">
    <source>
        <dbReference type="Proteomes" id="UP000887013"/>
    </source>
</evidence>
<dbReference type="AlphaFoldDB" id="A0A8X6PP36"/>
<dbReference type="Proteomes" id="UP000887013">
    <property type="component" value="Unassembled WGS sequence"/>
</dbReference>
<comment type="caution">
    <text evidence="1">The sequence shown here is derived from an EMBL/GenBank/DDBJ whole genome shotgun (WGS) entry which is preliminary data.</text>
</comment>
<dbReference type="Gene3D" id="3.30.420.10">
    <property type="entry name" value="Ribonuclease H-like superfamily/Ribonuclease H"/>
    <property type="match status" value="1"/>
</dbReference>
<proteinExistence type="predicted"/>
<evidence type="ECO:0000313" key="1">
    <source>
        <dbReference type="EMBL" id="GFT76434.1"/>
    </source>
</evidence>
<dbReference type="InterPro" id="IPR036397">
    <property type="entry name" value="RNaseH_sf"/>
</dbReference>